<protein>
    <submittedName>
        <fullName evidence="2">Uncharacterized protein</fullName>
    </submittedName>
</protein>
<evidence type="ECO:0000313" key="3">
    <source>
        <dbReference type="Proteomes" id="UP001157006"/>
    </source>
</evidence>
<dbReference type="PANTHER" id="PTHR33233">
    <property type="entry name" value="ENDONUCLEASE/EXONUCLEASE/PHOSPHATASE"/>
    <property type="match status" value="1"/>
</dbReference>
<gene>
    <name evidence="2" type="ORF">VFH_VI067040</name>
</gene>
<dbReference type="PANTHER" id="PTHR33233:SF17">
    <property type="entry name" value="DUF4283 DOMAIN-CONTAINING PROTEIN"/>
    <property type="match status" value="1"/>
</dbReference>
<reference evidence="2 3" key="1">
    <citation type="submission" date="2023-01" db="EMBL/GenBank/DDBJ databases">
        <authorList>
            <person name="Kreplak J."/>
        </authorList>
    </citation>
    <scope>NUCLEOTIDE SEQUENCE [LARGE SCALE GENOMIC DNA]</scope>
</reference>
<sequence length="218" mass="24699">MHAENQSNSMGMRLSPPKTIWEGKGSHENRCHRRRKIAMKQQARIKRSPKSLSKIGSAIDTPLVTDECTANKLRVSYARILVEVDITHNLAKEVIVKDREGQIMKQPIEYEWKTLFCETCHKGGHKCEAKTQKLWRPKFKVTEEGKLDTKAEDTSNVAGTSNSEATKKDDWHKTSRTTRNKGKTPQLIGSPGTIHCENVFETLDILNYPLVPQDSGQC</sequence>
<feature type="region of interest" description="Disordered" evidence="1">
    <location>
        <begin position="1"/>
        <end position="28"/>
    </location>
</feature>
<name>A0AAV1B4M4_VICFA</name>
<organism evidence="2 3">
    <name type="scientific">Vicia faba</name>
    <name type="common">Broad bean</name>
    <name type="synonym">Faba vulgaris</name>
    <dbReference type="NCBI Taxonomy" id="3906"/>
    <lineage>
        <taxon>Eukaryota</taxon>
        <taxon>Viridiplantae</taxon>
        <taxon>Streptophyta</taxon>
        <taxon>Embryophyta</taxon>
        <taxon>Tracheophyta</taxon>
        <taxon>Spermatophyta</taxon>
        <taxon>Magnoliopsida</taxon>
        <taxon>eudicotyledons</taxon>
        <taxon>Gunneridae</taxon>
        <taxon>Pentapetalae</taxon>
        <taxon>rosids</taxon>
        <taxon>fabids</taxon>
        <taxon>Fabales</taxon>
        <taxon>Fabaceae</taxon>
        <taxon>Papilionoideae</taxon>
        <taxon>50 kb inversion clade</taxon>
        <taxon>NPAAA clade</taxon>
        <taxon>Hologalegina</taxon>
        <taxon>IRL clade</taxon>
        <taxon>Fabeae</taxon>
        <taxon>Vicia</taxon>
    </lineage>
</organism>
<feature type="compositionally biased region" description="Polar residues" evidence="1">
    <location>
        <begin position="1"/>
        <end position="10"/>
    </location>
</feature>
<feature type="region of interest" description="Disordered" evidence="1">
    <location>
        <begin position="147"/>
        <end position="188"/>
    </location>
</feature>
<dbReference type="AlphaFoldDB" id="A0AAV1B4M4"/>
<keyword evidence="3" id="KW-1185">Reference proteome</keyword>
<proteinExistence type="predicted"/>
<evidence type="ECO:0000313" key="2">
    <source>
        <dbReference type="EMBL" id="CAI8617258.1"/>
    </source>
</evidence>
<dbReference type="EMBL" id="OX451741">
    <property type="protein sequence ID" value="CAI8617258.1"/>
    <property type="molecule type" value="Genomic_DNA"/>
</dbReference>
<feature type="compositionally biased region" description="Polar residues" evidence="1">
    <location>
        <begin position="154"/>
        <end position="164"/>
    </location>
</feature>
<evidence type="ECO:0000256" key="1">
    <source>
        <dbReference type="SAM" id="MobiDB-lite"/>
    </source>
</evidence>
<dbReference type="Proteomes" id="UP001157006">
    <property type="component" value="Chromosome 6"/>
</dbReference>
<accession>A0AAV1B4M4</accession>